<evidence type="ECO:0000256" key="2">
    <source>
        <dbReference type="ARBA" id="ARBA00022723"/>
    </source>
</evidence>
<evidence type="ECO:0000256" key="1">
    <source>
        <dbReference type="ARBA" id="ARBA00022617"/>
    </source>
</evidence>
<name>A0A285IZA8_9RHOB</name>
<keyword evidence="6" id="KW-0808">Transferase</keyword>
<keyword evidence="6" id="KW-0418">Kinase</keyword>
<dbReference type="Pfam" id="PF00034">
    <property type="entry name" value="Cytochrom_C"/>
    <property type="match status" value="2"/>
</dbReference>
<evidence type="ECO:0000313" key="6">
    <source>
        <dbReference type="EMBL" id="PJE25677.1"/>
    </source>
</evidence>
<evidence type="ECO:0000256" key="4">
    <source>
        <dbReference type="PROSITE-ProRule" id="PRU00433"/>
    </source>
</evidence>
<gene>
    <name evidence="6" type="ORF">CVM39_18355</name>
    <name evidence="7" type="ORF">SAMN06297129_2548</name>
</gene>
<keyword evidence="3 4" id="KW-0408">Iron</keyword>
<reference evidence="6 9" key="2">
    <citation type="journal article" date="2018" name="Int. J. Syst. Evol. Microbiol.">
        <title>Pseudooceanicola lipolyticus sp. nov., a marine alphaproteobacterium, reclassification of Oceanicola flagellatus as Pseudooceanicola flagellatus comb. nov. and emended description of the genus Pseudooceanicola.</title>
        <authorList>
            <person name="Huang M.-M."/>
            <person name="Guo L.-L."/>
            <person name="Wu Y.-H."/>
            <person name="Lai Q.-L."/>
            <person name="Shao Z.-Z."/>
            <person name="Wang C.-S."/>
            <person name="Wu M."/>
            <person name="Xu X.-W."/>
        </authorList>
    </citation>
    <scope>NUCLEOTIDE SEQUENCE [LARGE SCALE GENOMIC DNA]</scope>
    <source>
        <strain evidence="6 9">Ar-45</strain>
    </source>
</reference>
<dbReference type="PANTHER" id="PTHR35008:SF8">
    <property type="entry name" value="ALCOHOL DEHYDROGENASE CYTOCHROME C SUBUNIT"/>
    <property type="match status" value="1"/>
</dbReference>
<keyword evidence="2 4" id="KW-0479">Metal-binding</keyword>
<reference evidence="7 8" key="1">
    <citation type="submission" date="2017-09" db="EMBL/GenBank/DDBJ databases">
        <authorList>
            <person name="Ehlers B."/>
            <person name="Leendertz F.H."/>
        </authorList>
    </citation>
    <scope>NUCLEOTIDE SEQUENCE [LARGE SCALE GENOMIC DNA]</scope>
    <source>
        <strain evidence="7 8">CGMCC 1.12662</strain>
    </source>
</reference>
<dbReference type="InterPro" id="IPR051459">
    <property type="entry name" value="Cytochrome_c-type_DH"/>
</dbReference>
<evidence type="ECO:0000259" key="5">
    <source>
        <dbReference type="PROSITE" id="PS51007"/>
    </source>
</evidence>
<dbReference type="Gene3D" id="1.10.760.10">
    <property type="entry name" value="Cytochrome c-like domain"/>
    <property type="match status" value="2"/>
</dbReference>
<feature type="domain" description="Cytochrome c" evidence="5">
    <location>
        <begin position="38"/>
        <end position="146"/>
    </location>
</feature>
<feature type="domain" description="Cytochrome c" evidence="5">
    <location>
        <begin position="187"/>
        <end position="293"/>
    </location>
</feature>
<protein>
    <submittedName>
        <fullName evidence="7">Cytochrome c, mono- and diheme variants</fullName>
    </submittedName>
    <submittedName>
        <fullName evidence="6">Diacylglycerol kinase</fullName>
    </submittedName>
</protein>
<evidence type="ECO:0000256" key="3">
    <source>
        <dbReference type="ARBA" id="ARBA00023004"/>
    </source>
</evidence>
<evidence type="ECO:0000313" key="9">
    <source>
        <dbReference type="Proteomes" id="UP000231702"/>
    </source>
</evidence>
<evidence type="ECO:0000313" key="8">
    <source>
        <dbReference type="Proteomes" id="UP000231655"/>
    </source>
</evidence>
<dbReference type="Proteomes" id="UP000231702">
    <property type="component" value="Unassembled WGS sequence"/>
</dbReference>
<dbReference type="PANTHER" id="PTHR35008">
    <property type="entry name" value="BLL4482 PROTEIN-RELATED"/>
    <property type="match status" value="1"/>
</dbReference>
<dbReference type="EMBL" id="OBEA01000004">
    <property type="protein sequence ID" value="SNY53298.1"/>
    <property type="molecule type" value="Genomic_DNA"/>
</dbReference>
<dbReference type="GO" id="GO:0020037">
    <property type="term" value="F:heme binding"/>
    <property type="evidence" value="ECO:0007669"/>
    <property type="project" value="InterPro"/>
</dbReference>
<proteinExistence type="predicted"/>
<dbReference type="OrthoDB" id="9811281at2"/>
<dbReference type="GO" id="GO:0046872">
    <property type="term" value="F:metal ion binding"/>
    <property type="evidence" value="ECO:0007669"/>
    <property type="project" value="UniProtKB-KW"/>
</dbReference>
<organism evidence="7 8">
    <name type="scientific">Pseudooceanicola antarcticus</name>
    <dbReference type="NCBI Taxonomy" id="1247613"/>
    <lineage>
        <taxon>Bacteria</taxon>
        <taxon>Pseudomonadati</taxon>
        <taxon>Pseudomonadota</taxon>
        <taxon>Alphaproteobacteria</taxon>
        <taxon>Rhodobacterales</taxon>
        <taxon>Paracoccaceae</taxon>
        <taxon>Pseudooceanicola</taxon>
    </lineage>
</organism>
<evidence type="ECO:0000313" key="7">
    <source>
        <dbReference type="EMBL" id="SNY53298.1"/>
    </source>
</evidence>
<dbReference type="GO" id="GO:0016301">
    <property type="term" value="F:kinase activity"/>
    <property type="evidence" value="ECO:0007669"/>
    <property type="project" value="UniProtKB-KW"/>
</dbReference>
<dbReference type="AlphaFoldDB" id="A0A285IZA8"/>
<dbReference type="RefSeq" id="WP_097146268.1">
    <property type="nucleotide sequence ID" value="NZ_OBEA01000004.1"/>
</dbReference>
<dbReference type="PROSITE" id="PS51007">
    <property type="entry name" value="CYTC"/>
    <property type="match status" value="2"/>
</dbReference>
<dbReference type="Proteomes" id="UP000231655">
    <property type="component" value="Unassembled WGS sequence"/>
</dbReference>
<dbReference type="SUPFAM" id="SSF46626">
    <property type="entry name" value="Cytochrome c"/>
    <property type="match status" value="2"/>
</dbReference>
<dbReference type="EMBL" id="PGTD01000023">
    <property type="protein sequence ID" value="PJE25677.1"/>
    <property type="molecule type" value="Genomic_DNA"/>
</dbReference>
<accession>A0A285IZA8</accession>
<dbReference type="InterPro" id="IPR009056">
    <property type="entry name" value="Cyt_c-like_dom"/>
</dbReference>
<sequence>MRKILASLIVLIIIAAGVGWVLTAPKPLDPSVTAGLTGDPEHGEAIFNAGGCASCHAAPGAEGEARLILAGGKAFPSPFGTFYAPNISTSETAGIGAWTVADLANAMLRGVSPAGQHYYPAFPYGSYAKARPQDVADLRAYLDTLPATETASRDHDVGFPFNIRRSLGGWKLLFFRDEFVMEEVNSEPLARGRYLVEALGHCAECHTPRNALGGLDTSRWLGGAPNPSGQGTIPNITSGGLSWSEDEIAEYLASGFTPDFDVAGGEMAEVVQNTANLSATDRAAIAAYVKAVPAVE</sequence>
<keyword evidence="1 4" id="KW-0349">Heme</keyword>
<dbReference type="GO" id="GO:0009055">
    <property type="term" value="F:electron transfer activity"/>
    <property type="evidence" value="ECO:0007669"/>
    <property type="project" value="InterPro"/>
</dbReference>
<dbReference type="InterPro" id="IPR036909">
    <property type="entry name" value="Cyt_c-like_dom_sf"/>
</dbReference>
<keyword evidence="9" id="KW-1185">Reference proteome</keyword>